<evidence type="ECO:0000313" key="8">
    <source>
        <dbReference type="EMBL" id="MBO8439796.1"/>
    </source>
</evidence>
<keyword evidence="2 6" id="KW-0489">Methyltransferase</keyword>
<dbReference type="GO" id="GO:0032259">
    <property type="term" value="P:methylation"/>
    <property type="evidence" value="ECO:0007669"/>
    <property type="project" value="UniProtKB-KW"/>
</dbReference>
<dbReference type="GO" id="GO:0016430">
    <property type="term" value="F:tRNA (adenine-N6)-methyltransferase activity"/>
    <property type="evidence" value="ECO:0007669"/>
    <property type="project" value="UniProtKB-UniRule"/>
</dbReference>
<reference evidence="8" key="1">
    <citation type="submission" date="2020-10" db="EMBL/GenBank/DDBJ databases">
        <authorList>
            <person name="Gilroy R."/>
        </authorList>
    </citation>
    <scope>NUCLEOTIDE SEQUENCE</scope>
    <source>
        <strain evidence="8">3924</strain>
    </source>
</reference>
<comment type="function">
    <text evidence="6">Specifically methylates the adenine in position 37 of tRNA(1)(Val) (anticodon cmo5UAC).</text>
</comment>
<evidence type="ECO:0000256" key="1">
    <source>
        <dbReference type="ARBA" id="ARBA00022490"/>
    </source>
</evidence>
<dbReference type="GO" id="GO:0008033">
    <property type="term" value="P:tRNA processing"/>
    <property type="evidence" value="ECO:0007669"/>
    <property type="project" value="UniProtKB-UniRule"/>
</dbReference>
<comment type="catalytic activity">
    <reaction evidence="6">
        <text>adenosine(37) in tRNA1(Val) + S-adenosyl-L-methionine = N(6)-methyladenosine(37) in tRNA1(Val) + S-adenosyl-L-homocysteine + H(+)</text>
        <dbReference type="Rhea" id="RHEA:43160"/>
        <dbReference type="Rhea" id="RHEA-COMP:10369"/>
        <dbReference type="Rhea" id="RHEA-COMP:10370"/>
        <dbReference type="ChEBI" id="CHEBI:15378"/>
        <dbReference type="ChEBI" id="CHEBI:57856"/>
        <dbReference type="ChEBI" id="CHEBI:59789"/>
        <dbReference type="ChEBI" id="CHEBI:74411"/>
        <dbReference type="ChEBI" id="CHEBI:74449"/>
        <dbReference type="EC" id="2.1.1.223"/>
    </reaction>
</comment>
<keyword evidence="5 6" id="KW-0819">tRNA processing</keyword>
<feature type="domain" description="Methyltransferase small" evidence="7">
    <location>
        <begin position="37"/>
        <end position="116"/>
    </location>
</feature>
<protein>
    <recommendedName>
        <fullName evidence="6">tRNA1(Val) (adenine(37)-N6)-methyltransferase</fullName>
        <ecNumber evidence="6">2.1.1.223</ecNumber>
    </recommendedName>
    <alternativeName>
        <fullName evidence="6">tRNA m6A37 methyltransferase</fullName>
    </alternativeName>
</protein>
<gene>
    <name evidence="8" type="ORF">IAC51_04010</name>
</gene>
<evidence type="ECO:0000256" key="2">
    <source>
        <dbReference type="ARBA" id="ARBA00022603"/>
    </source>
</evidence>
<organism evidence="8 9">
    <name type="scientific">Candidatus Aphodosoma intestinipullorum</name>
    <dbReference type="NCBI Taxonomy" id="2840674"/>
    <lineage>
        <taxon>Bacteria</taxon>
        <taxon>Pseudomonadati</taxon>
        <taxon>Bacteroidota</taxon>
        <taxon>Bacteroidia</taxon>
        <taxon>Bacteroidales</taxon>
        <taxon>Candidatus Aphodosoma</taxon>
    </lineage>
</organism>
<dbReference type="GO" id="GO:0003676">
    <property type="term" value="F:nucleic acid binding"/>
    <property type="evidence" value="ECO:0007669"/>
    <property type="project" value="InterPro"/>
</dbReference>
<comment type="similarity">
    <text evidence="6">Belongs to the methyltransferase superfamily. tRNA (adenine-N(6)-)-methyltransferase family.</text>
</comment>
<dbReference type="InterPro" id="IPR029063">
    <property type="entry name" value="SAM-dependent_MTases_sf"/>
</dbReference>
<sequence>MGNTFRFKQFTVRQERCAMKVGTDGVLLGAWADLSGSSRLLDIGTGTGLIALMCAQRTAPAVRIDAVEIDGEAAAQAAENIAASPFAERIAVYRTALQQFRPSEPYGHILCNPPYFTASLKCPDSRRSTARHNDSLPFSDLARCVAGMLTPDGCFSTVLPVNEGETFIGIARTYGLCPVRQTLVHPTPAAGAKRVLLTFAMHAAPPVAADTLTIELAPGIYTEEYIALTRDFYLKM</sequence>
<evidence type="ECO:0000259" key="7">
    <source>
        <dbReference type="Pfam" id="PF05175"/>
    </source>
</evidence>
<dbReference type="PANTHER" id="PTHR47739:SF1">
    <property type="entry name" value="TRNA1(VAL) (ADENINE(37)-N6)-METHYLTRANSFERASE"/>
    <property type="match status" value="1"/>
</dbReference>
<evidence type="ECO:0000256" key="4">
    <source>
        <dbReference type="ARBA" id="ARBA00022691"/>
    </source>
</evidence>
<dbReference type="HAMAP" id="MF_01872">
    <property type="entry name" value="tRNA_methyltr_YfiC"/>
    <property type="match status" value="1"/>
</dbReference>
<dbReference type="Proteomes" id="UP000712007">
    <property type="component" value="Unassembled WGS sequence"/>
</dbReference>
<dbReference type="EMBL" id="JADIMV010000068">
    <property type="protein sequence ID" value="MBO8439796.1"/>
    <property type="molecule type" value="Genomic_DNA"/>
</dbReference>
<name>A0A940DJW2_9BACT</name>
<dbReference type="InterPro" id="IPR007848">
    <property type="entry name" value="Small_mtfrase_dom"/>
</dbReference>
<evidence type="ECO:0000256" key="6">
    <source>
        <dbReference type="HAMAP-Rule" id="MF_01872"/>
    </source>
</evidence>
<keyword evidence="1 6" id="KW-0963">Cytoplasm</keyword>
<keyword evidence="3 6" id="KW-0808">Transferase</keyword>
<dbReference type="SUPFAM" id="SSF53335">
    <property type="entry name" value="S-adenosyl-L-methionine-dependent methyltransferases"/>
    <property type="match status" value="1"/>
</dbReference>
<dbReference type="EC" id="2.1.1.223" evidence="6"/>
<dbReference type="InterPro" id="IPR002052">
    <property type="entry name" value="DNA_methylase_N6_adenine_CS"/>
</dbReference>
<dbReference type="Gene3D" id="3.40.50.150">
    <property type="entry name" value="Vaccinia Virus protein VP39"/>
    <property type="match status" value="1"/>
</dbReference>
<dbReference type="AlphaFoldDB" id="A0A940DJW2"/>
<proteinExistence type="inferred from homology"/>
<accession>A0A940DJW2</accession>
<reference evidence="8" key="2">
    <citation type="journal article" date="2021" name="PeerJ">
        <title>Extensive microbial diversity within the chicken gut microbiome revealed by metagenomics and culture.</title>
        <authorList>
            <person name="Gilroy R."/>
            <person name="Ravi A."/>
            <person name="Getino M."/>
            <person name="Pursley I."/>
            <person name="Horton D.L."/>
            <person name="Alikhan N.F."/>
            <person name="Baker D."/>
            <person name="Gharbi K."/>
            <person name="Hall N."/>
            <person name="Watson M."/>
            <person name="Adriaenssens E.M."/>
            <person name="Foster-Nyarko E."/>
            <person name="Jarju S."/>
            <person name="Secka A."/>
            <person name="Antonio M."/>
            <person name="Oren A."/>
            <person name="Chaudhuri R.R."/>
            <person name="La Ragione R."/>
            <person name="Hildebrand F."/>
            <person name="Pallen M.J."/>
        </authorList>
    </citation>
    <scope>NUCLEOTIDE SEQUENCE</scope>
    <source>
        <strain evidence="8">3924</strain>
    </source>
</reference>
<dbReference type="InterPro" id="IPR022882">
    <property type="entry name" value="tRNA_adenine-N6_MeTrfase"/>
</dbReference>
<keyword evidence="4 6" id="KW-0949">S-adenosyl-L-methionine</keyword>
<evidence type="ECO:0000256" key="5">
    <source>
        <dbReference type="ARBA" id="ARBA00022694"/>
    </source>
</evidence>
<dbReference type="Pfam" id="PF05175">
    <property type="entry name" value="MTS"/>
    <property type="match status" value="1"/>
</dbReference>
<dbReference type="PROSITE" id="PS00092">
    <property type="entry name" value="N6_MTASE"/>
    <property type="match status" value="1"/>
</dbReference>
<evidence type="ECO:0000256" key="3">
    <source>
        <dbReference type="ARBA" id="ARBA00022679"/>
    </source>
</evidence>
<comment type="subcellular location">
    <subcellularLocation>
        <location evidence="6">Cytoplasm</location>
    </subcellularLocation>
</comment>
<dbReference type="PANTHER" id="PTHR47739">
    <property type="entry name" value="TRNA1(VAL) (ADENINE(37)-N6)-METHYLTRANSFERASE"/>
    <property type="match status" value="1"/>
</dbReference>
<dbReference type="InterPro" id="IPR050210">
    <property type="entry name" value="tRNA_Adenine-N(6)_MTase"/>
</dbReference>
<comment type="caution">
    <text evidence="8">The sequence shown here is derived from an EMBL/GenBank/DDBJ whole genome shotgun (WGS) entry which is preliminary data.</text>
</comment>
<dbReference type="GO" id="GO:0005737">
    <property type="term" value="C:cytoplasm"/>
    <property type="evidence" value="ECO:0007669"/>
    <property type="project" value="UniProtKB-SubCell"/>
</dbReference>
<evidence type="ECO:0000313" key="9">
    <source>
        <dbReference type="Proteomes" id="UP000712007"/>
    </source>
</evidence>